<name>A0ABS3HXS7_9ENTE</name>
<dbReference type="Proteomes" id="UP000664832">
    <property type="component" value="Unassembled WGS sequence"/>
</dbReference>
<evidence type="ECO:0000256" key="2">
    <source>
        <dbReference type="ARBA" id="ARBA00022741"/>
    </source>
</evidence>
<comment type="caution">
    <text evidence="5">The sequence shown here is derived from an EMBL/GenBank/DDBJ whole genome shotgun (WGS) entry which is preliminary data.</text>
</comment>
<dbReference type="EMBL" id="JAFLWI010000003">
    <property type="protein sequence ID" value="MBO0481259.1"/>
    <property type="molecule type" value="Genomic_DNA"/>
</dbReference>
<gene>
    <name evidence="5" type="ORF">JZO71_02840</name>
</gene>
<evidence type="ECO:0000256" key="3">
    <source>
        <dbReference type="ARBA" id="ARBA00022840"/>
    </source>
</evidence>
<accession>A0ABS3HXS7</accession>
<dbReference type="InterPro" id="IPR003439">
    <property type="entry name" value="ABC_transporter-like_ATP-bd"/>
</dbReference>
<dbReference type="InterPro" id="IPR003593">
    <property type="entry name" value="AAA+_ATPase"/>
</dbReference>
<evidence type="ECO:0000259" key="4">
    <source>
        <dbReference type="PROSITE" id="PS50893"/>
    </source>
</evidence>
<feature type="domain" description="ABC transporter" evidence="4">
    <location>
        <begin position="3"/>
        <end position="231"/>
    </location>
</feature>
<dbReference type="Gene3D" id="3.40.50.300">
    <property type="entry name" value="P-loop containing nucleotide triphosphate hydrolases"/>
    <property type="match status" value="1"/>
</dbReference>
<evidence type="ECO:0000313" key="6">
    <source>
        <dbReference type="Proteomes" id="UP000664832"/>
    </source>
</evidence>
<proteinExistence type="predicted"/>
<dbReference type="CDD" id="cd03230">
    <property type="entry name" value="ABC_DR_subfamily_A"/>
    <property type="match status" value="1"/>
</dbReference>
<dbReference type="RefSeq" id="WP_206898098.1">
    <property type="nucleotide sequence ID" value="NZ_JAFLWI010000003.1"/>
</dbReference>
<dbReference type="PANTHER" id="PTHR42939:SF1">
    <property type="entry name" value="ABC TRANSPORTER ATP-BINDING PROTEIN ALBC-RELATED"/>
    <property type="match status" value="1"/>
</dbReference>
<dbReference type="InterPro" id="IPR017871">
    <property type="entry name" value="ABC_transporter-like_CS"/>
</dbReference>
<dbReference type="SMART" id="SM00382">
    <property type="entry name" value="AAA"/>
    <property type="match status" value="1"/>
</dbReference>
<keyword evidence="1" id="KW-0813">Transport</keyword>
<evidence type="ECO:0000256" key="1">
    <source>
        <dbReference type="ARBA" id="ARBA00022448"/>
    </source>
</evidence>
<dbReference type="SUPFAM" id="SSF52540">
    <property type="entry name" value="P-loop containing nucleoside triphosphate hydrolases"/>
    <property type="match status" value="1"/>
</dbReference>
<reference evidence="5 6" key="1">
    <citation type="submission" date="2021-03" db="EMBL/GenBank/DDBJ databases">
        <title>Enterococcal diversity collection.</title>
        <authorList>
            <person name="Gilmore M.S."/>
            <person name="Schwartzman J."/>
            <person name="Van Tyne D."/>
            <person name="Martin M."/>
            <person name="Earl A.M."/>
            <person name="Manson A.L."/>
            <person name="Straub T."/>
            <person name="Salamzade R."/>
            <person name="Saavedra J."/>
            <person name="Lebreton F."/>
            <person name="Prichula J."/>
            <person name="Schaufler K."/>
            <person name="Gaca A."/>
            <person name="Sgardioli B."/>
            <person name="Wagenaar J."/>
            <person name="Strong T."/>
        </authorList>
    </citation>
    <scope>NUCLEOTIDE SEQUENCE [LARGE SCALE GENOMIC DNA]</scope>
    <source>
        <strain evidence="5 6">MSG2901</strain>
    </source>
</reference>
<protein>
    <submittedName>
        <fullName evidence="5">ABC transporter ATP-binding protein</fullName>
    </submittedName>
</protein>
<dbReference type="GO" id="GO:0005524">
    <property type="term" value="F:ATP binding"/>
    <property type="evidence" value="ECO:0007669"/>
    <property type="project" value="UniProtKB-KW"/>
</dbReference>
<keyword evidence="2" id="KW-0547">Nucleotide-binding</keyword>
<dbReference type="InterPro" id="IPR027417">
    <property type="entry name" value="P-loop_NTPase"/>
</dbReference>
<dbReference type="InterPro" id="IPR051782">
    <property type="entry name" value="ABC_Transporter_VariousFunc"/>
</dbReference>
<evidence type="ECO:0000313" key="5">
    <source>
        <dbReference type="EMBL" id="MBO0481259.1"/>
    </source>
</evidence>
<keyword evidence="3 5" id="KW-0067">ATP-binding</keyword>
<dbReference type="PROSITE" id="PS50893">
    <property type="entry name" value="ABC_TRANSPORTER_2"/>
    <property type="match status" value="1"/>
</dbReference>
<dbReference type="PANTHER" id="PTHR42939">
    <property type="entry name" value="ABC TRANSPORTER ATP-BINDING PROTEIN ALBC-RELATED"/>
    <property type="match status" value="1"/>
</dbReference>
<sequence length="232" mass="26341">MKLMLKNLNKKFDGNIIFSDVNFSFETGKIYGLLGRNGAGKTTLFNCISHNLKSDSGGIIIETEGVETEEYPDTAVGYVYTTPHLPAFMTGVEFVKYFIEINKNRITEIKSPESYLQSVGILPEDQNRLLRDYSHGMQNKVQMLVSFMVHPPILLLDEPLTSFDVVAAHEMKEIILSLKKDSIVIFSTHILQLAQDLCDEIVLLHHHQLKGIDTMRIHDRDFEEEVIGLLTD</sequence>
<dbReference type="PROSITE" id="PS00211">
    <property type="entry name" value="ABC_TRANSPORTER_1"/>
    <property type="match status" value="1"/>
</dbReference>
<keyword evidence="6" id="KW-1185">Reference proteome</keyword>
<organism evidence="5 6">
    <name type="scientific">Candidatus Enterococcus courvalinii</name>
    <dbReference type="NCBI Taxonomy" id="2815329"/>
    <lineage>
        <taxon>Bacteria</taxon>
        <taxon>Bacillati</taxon>
        <taxon>Bacillota</taxon>
        <taxon>Bacilli</taxon>
        <taxon>Lactobacillales</taxon>
        <taxon>Enterococcaceae</taxon>
        <taxon>Enterococcus</taxon>
    </lineage>
</organism>
<dbReference type="Pfam" id="PF00005">
    <property type="entry name" value="ABC_tran"/>
    <property type="match status" value="1"/>
</dbReference>